<dbReference type="InterPro" id="IPR007110">
    <property type="entry name" value="Ig-like_dom"/>
</dbReference>
<proteinExistence type="predicted"/>
<keyword evidence="3" id="KW-1185">Reference proteome</keyword>
<dbReference type="PROSITE" id="PS50835">
    <property type="entry name" value="IG_LIKE"/>
    <property type="match status" value="1"/>
</dbReference>
<evidence type="ECO:0000313" key="3">
    <source>
        <dbReference type="Proteomes" id="UP000472265"/>
    </source>
</evidence>
<dbReference type="InterPro" id="IPR003599">
    <property type="entry name" value="Ig_sub"/>
</dbReference>
<dbReference type="InterPro" id="IPR036179">
    <property type="entry name" value="Ig-like_dom_sf"/>
</dbReference>
<dbReference type="AlphaFoldDB" id="A0A671Y4G7"/>
<dbReference type="SMART" id="SM00409">
    <property type="entry name" value="IG"/>
    <property type="match status" value="1"/>
</dbReference>
<dbReference type="Gene3D" id="2.60.40.10">
    <property type="entry name" value="Immunoglobulins"/>
    <property type="match status" value="1"/>
</dbReference>
<accession>A0A671Y4G7</accession>
<dbReference type="SUPFAM" id="SSF48726">
    <property type="entry name" value="Immunoglobulin"/>
    <property type="match status" value="1"/>
</dbReference>
<dbReference type="OMA" id="NCEYMIQ"/>
<dbReference type="Ensembl" id="ENSSAUT00010058843.1">
    <property type="protein sequence ID" value="ENSSAUP00010056006.1"/>
    <property type="gene ID" value="ENSSAUG00010023015.1"/>
</dbReference>
<evidence type="ECO:0000259" key="1">
    <source>
        <dbReference type="PROSITE" id="PS50835"/>
    </source>
</evidence>
<dbReference type="Proteomes" id="UP000472265">
    <property type="component" value="Chromosome 18"/>
</dbReference>
<protein>
    <recommendedName>
        <fullName evidence="1">Ig-like domain-containing protein</fullName>
    </recommendedName>
</protein>
<reference evidence="2" key="2">
    <citation type="submission" date="2025-08" db="UniProtKB">
        <authorList>
            <consortium name="Ensembl"/>
        </authorList>
    </citation>
    <scope>IDENTIFICATION</scope>
</reference>
<dbReference type="InterPro" id="IPR013783">
    <property type="entry name" value="Ig-like_fold"/>
</dbReference>
<dbReference type="SMART" id="SM00406">
    <property type="entry name" value="IGv"/>
    <property type="match status" value="1"/>
</dbReference>
<sequence length="141" mass="15668">MITLQVNISLIQTADVPLQIPQTEAKLSEDLTLTCQASGDKVGLFFWYKMKFGYMVETIAEGAVHKEITLQGQFNNSRFSITKAGSLFHLNIKNVNEDDEGAYFCQSGAAYSMKFKSGIILAVNGKVSYFHCFLCFVCISV</sequence>
<reference evidence="2" key="1">
    <citation type="submission" date="2021-04" db="EMBL/GenBank/DDBJ databases">
        <authorList>
            <consortium name="Wellcome Sanger Institute Data Sharing"/>
        </authorList>
    </citation>
    <scope>NUCLEOTIDE SEQUENCE [LARGE SCALE GENOMIC DNA]</scope>
</reference>
<name>A0A671Y4G7_SPAAU</name>
<dbReference type="InterPro" id="IPR013106">
    <property type="entry name" value="Ig_V-set"/>
</dbReference>
<evidence type="ECO:0000313" key="2">
    <source>
        <dbReference type="Ensembl" id="ENSSAUP00010056006.1"/>
    </source>
</evidence>
<organism evidence="2 3">
    <name type="scientific">Sparus aurata</name>
    <name type="common">Gilthead sea bream</name>
    <dbReference type="NCBI Taxonomy" id="8175"/>
    <lineage>
        <taxon>Eukaryota</taxon>
        <taxon>Metazoa</taxon>
        <taxon>Chordata</taxon>
        <taxon>Craniata</taxon>
        <taxon>Vertebrata</taxon>
        <taxon>Euteleostomi</taxon>
        <taxon>Actinopterygii</taxon>
        <taxon>Neopterygii</taxon>
        <taxon>Teleostei</taxon>
        <taxon>Neoteleostei</taxon>
        <taxon>Acanthomorphata</taxon>
        <taxon>Eupercaria</taxon>
        <taxon>Spariformes</taxon>
        <taxon>Sparidae</taxon>
        <taxon>Sparus</taxon>
    </lineage>
</organism>
<feature type="domain" description="Ig-like" evidence="1">
    <location>
        <begin position="17"/>
        <end position="106"/>
    </location>
</feature>
<dbReference type="CDD" id="cd00099">
    <property type="entry name" value="IgV"/>
    <property type="match status" value="1"/>
</dbReference>
<reference evidence="2" key="3">
    <citation type="submission" date="2025-09" db="UniProtKB">
        <authorList>
            <consortium name="Ensembl"/>
        </authorList>
    </citation>
    <scope>IDENTIFICATION</scope>
</reference>
<dbReference type="InParanoid" id="A0A671Y4G7"/>
<dbReference type="Pfam" id="PF07686">
    <property type="entry name" value="V-set"/>
    <property type="match status" value="1"/>
</dbReference>
<dbReference type="GeneTree" id="ENSGT00940000177190"/>